<dbReference type="InterPro" id="IPR002020">
    <property type="entry name" value="Citrate_synthase"/>
</dbReference>
<dbReference type="Proteomes" id="UP000011592">
    <property type="component" value="Unassembled WGS sequence"/>
</dbReference>
<evidence type="ECO:0000256" key="1">
    <source>
        <dbReference type="ARBA" id="ARBA00010566"/>
    </source>
</evidence>
<evidence type="ECO:0000313" key="5">
    <source>
        <dbReference type="EMBL" id="ELY80094.1"/>
    </source>
</evidence>
<dbReference type="InterPro" id="IPR016142">
    <property type="entry name" value="Citrate_synth-like_lrg_a-sub"/>
</dbReference>
<keyword evidence="6" id="KW-1185">Reference proteome</keyword>
<protein>
    <recommendedName>
        <fullName evidence="3">Citrate synthase</fullName>
    </recommendedName>
</protein>
<dbReference type="InterPro" id="IPR036390">
    <property type="entry name" value="WH_DNA-bd_sf"/>
</dbReference>
<dbReference type="PANTHER" id="PTHR11739">
    <property type="entry name" value="CITRATE SYNTHASE"/>
    <property type="match status" value="1"/>
</dbReference>
<dbReference type="InterPro" id="IPR036388">
    <property type="entry name" value="WH-like_DNA-bd_sf"/>
</dbReference>
<dbReference type="RefSeq" id="WP_008455590.1">
    <property type="nucleotide sequence ID" value="NZ_AOIJ01000049.1"/>
</dbReference>
<dbReference type="GO" id="GO:0003700">
    <property type="term" value="F:DNA-binding transcription factor activity"/>
    <property type="evidence" value="ECO:0007669"/>
    <property type="project" value="InterPro"/>
</dbReference>
<feature type="domain" description="HTH arsR-type" evidence="4">
    <location>
        <begin position="417"/>
        <end position="492"/>
    </location>
</feature>
<gene>
    <name evidence="5" type="ORF">C486_10280</name>
</gene>
<dbReference type="Gene3D" id="1.10.10.10">
    <property type="entry name" value="Winged helix-like DNA-binding domain superfamily/Winged helix DNA-binding domain"/>
    <property type="match status" value="1"/>
</dbReference>
<dbReference type="InterPro" id="IPR001845">
    <property type="entry name" value="HTH_ArsR_DNA-bd_dom"/>
</dbReference>
<keyword evidence="2 3" id="KW-0808">Transferase</keyword>
<dbReference type="Pfam" id="PF00285">
    <property type="entry name" value="Citrate_synt"/>
    <property type="match status" value="1"/>
</dbReference>
<dbReference type="InterPro" id="IPR036969">
    <property type="entry name" value="Citrate_synthase_sf"/>
</dbReference>
<dbReference type="GO" id="GO:0006099">
    <property type="term" value="P:tricarboxylic acid cycle"/>
    <property type="evidence" value="ECO:0007669"/>
    <property type="project" value="TreeGrafter"/>
</dbReference>
<dbReference type="Pfam" id="PF24038">
    <property type="entry name" value="DUF7347"/>
    <property type="match status" value="1"/>
</dbReference>
<comment type="similarity">
    <text evidence="1 3">Belongs to the citrate synthase family.</text>
</comment>
<dbReference type="AlphaFoldDB" id="L9Z147"/>
<dbReference type="CDD" id="cd00090">
    <property type="entry name" value="HTH_ARSR"/>
    <property type="match status" value="1"/>
</dbReference>
<dbReference type="InterPro" id="IPR011991">
    <property type="entry name" value="ArsR-like_HTH"/>
</dbReference>
<dbReference type="PROSITE" id="PS00480">
    <property type="entry name" value="CITRATE_SYNTHASE"/>
    <property type="match status" value="1"/>
</dbReference>
<proteinExistence type="inferred from homology"/>
<dbReference type="GO" id="GO:0005975">
    <property type="term" value="P:carbohydrate metabolic process"/>
    <property type="evidence" value="ECO:0007669"/>
    <property type="project" value="TreeGrafter"/>
</dbReference>
<dbReference type="EMBL" id="AOIJ01000049">
    <property type="protein sequence ID" value="ELY80094.1"/>
    <property type="molecule type" value="Genomic_DNA"/>
</dbReference>
<dbReference type="InterPro" id="IPR055771">
    <property type="entry name" value="DUF7347"/>
</dbReference>
<dbReference type="GO" id="GO:0005829">
    <property type="term" value="C:cytosol"/>
    <property type="evidence" value="ECO:0007669"/>
    <property type="project" value="TreeGrafter"/>
</dbReference>
<dbReference type="GO" id="GO:0046912">
    <property type="term" value="F:acyltransferase activity, acyl groups converted into alkyl on transfer"/>
    <property type="evidence" value="ECO:0007669"/>
    <property type="project" value="InterPro"/>
</dbReference>
<dbReference type="InterPro" id="IPR016143">
    <property type="entry name" value="Citrate_synth-like_sm_a-sub"/>
</dbReference>
<accession>L9Z147</accession>
<reference evidence="5 6" key="1">
    <citation type="journal article" date="2014" name="PLoS Genet.">
        <title>Phylogenetically driven sequencing of extremely halophilic archaea reveals strategies for static and dynamic osmo-response.</title>
        <authorList>
            <person name="Becker E.A."/>
            <person name="Seitzer P.M."/>
            <person name="Tritt A."/>
            <person name="Larsen D."/>
            <person name="Krusor M."/>
            <person name="Yao A.I."/>
            <person name="Wu D."/>
            <person name="Madern D."/>
            <person name="Eisen J.A."/>
            <person name="Darling A.E."/>
            <person name="Facciotti M.T."/>
        </authorList>
    </citation>
    <scope>NUCLEOTIDE SEQUENCE [LARGE SCALE GENOMIC DNA]</scope>
    <source>
        <strain evidence="5 6">JCM 14663</strain>
    </source>
</reference>
<dbReference type="PANTHER" id="PTHR11739:SF23">
    <property type="entry name" value="CITRATE SYNTHASE 2-RELATED"/>
    <property type="match status" value="1"/>
</dbReference>
<dbReference type="Gene3D" id="1.10.580.10">
    <property type="entry name" value="Citrate Synthase, domain 1"/>
    <property type="match status" value="1"/>
</dbReference>
<evidence type="ECO:0000256" key="2">
    <source>
        <dbReference type="ARBA" id="ARBA00022679"/>
    </source>
</evidence>
<evidence type="ECO:0000259" key="4">
    <source>
        <dbReference type="SMART" id="SM00418"/>
    </source>
</evidence>
<dbReference type="PRINTS" id="PR00143">
    <property type="entry name" value="CITRTSNTHASE"/>
</dbReference>
<evidence type="ECO:0000313" key="6">
    <source>
        <dbReference type="Proteomes" id="UP000011592"/>
    </source>
</evidence>
<comment type="caution">
    <text evidence="5">The sequence shown here is derived from an EMBL/GenBank/DDBJ whole genome shotgun (WGS) entry which is preliminary data.</text>
</comment>
<dbReference type="SUPFAM" id="SSF48256">
    <property type="entry name" value="Citrate synthase"/>
    <property type="match status" value="1"/>
</dbReference>
<sequence length="501" mass="54728">MSCEDGTITTTRDDRIADVTPSVFDPRLEYTTVAETGLSDLDGENGELVVVGYPIEELAANASYEETLFLLFEGRLPTADELADFRTDLASRRELCAEPREVLRRAADEGCAAMEALRMGVATATLEGDRSGPQADAKRAVAVLPTIAATYWRYRQGDDPVSPTETLDHTANYLYMLTGEEPSEADVRGLETFLTTLIEHGMTASTFTARTVVSTESDIVSATTAALGTLKGPRHAGDLGAILELLRDVHESGNADAAVDERLAAGDGLKGFGHPVYRVRDPRAAVLSAAAERFFEESAADGFLASVREFEAVATERLREREPTRDARATVEFYAAALLDGIGIPKSLFPATFAISRAGGWTAHCLEQLEENQLVRPTARYVGTTGKTWTPVENRHVAGDSLVGRPVRSASLEPVSETLAVLSEPNRLEILLLLYDADEPLAYSALRRAASIEDKGRFNYHLRQLREYFVTDRGDGYELTDAGRTFVRTLLTEDRLLDDLL</sequence>
<dbReference type="SUPFAM" id="SSF46785">
    <property type="entry name" value="Winged helix' DNA-binding domain"/>
    <property type="match status" value="1"/>
</dbReference>
<evidence type="ECO:0000256" key="3">
    <source>
        <dbReference type="RuleBase" id="RU000441"/>
    </source>
</evidence>
<dbReference type="Gene3D" id="1.10.230.10">
    <property type="entry name" value="Cytochrome P450-Terp, domain 2"/>
    <property type="match status" value="1"/>
</dbReference>
<dbReference type="SMART" id="SM00418">
    <property type="entry name" value="HTH_ARSR"/>
    <property type="match status" value="1"/>
</dbReference>
<dbReference type="InterPro" id="IPR019810">
    <property type="entry name" value="Citrate_synthase_AS"/>
</dbReference>
<name>L9Z147_9EURY</name>
<organism evidence="5 6">
    <name type="scientific">Natrinema gari JCM 14663</name>
    <dbReference type="NCBI Taxonomy" id="1230459"/>
    <lineage>
        <taxon>Archaea</taxon>
        <taxon>Methanobacteriati</taxon>
        <taxon>Methanobacteriota</taxon>
        <taxon>Stenosarchaea group</taxon>
        <taxon>Halobacteria</taxon>
        <taxon>Halobacteriales</taxon>
        <taxon>Natrialbaceae</taxon>
        <taxon>Natrinema</taxon>
    </lineage>
</organism>
<dbReference type="PATRIC" id="fig|1230459.4.peg.2052"/>